<organism evidence="1 2">
    <name type="scientific">Archangium violaceum Cb vi76</name>
    <dbReference type="NCBI Taxonomy" id="1406225"/>
    <lineage>
        <taxon>Bacteria</taxon>
        <taxon>Pseudomonadati</taxon>
        <taxon>Myxococcota</taxon>
        <taxon>Myxococcia</taxon>
        <taxon>Myxococcales</taxon>
        <taxon>Cystobacterineae</taxon>
        <taxon>Archangiaceae</taxon>
        <taxon>Archangium</taxon>
    </lineage>
</organism>
<dbReference type="EMBL" id="JPMI01000240">
    <property type="protein sequence ID" value="KFA89480.1"/>
    <property type="molecule type" value="Genomic_DNA"/>
</dbReference>
<evidence type="ECO:0000313" key="2">
    <source>
        <dbReference type="Proteomes" id="UP000028547"/>
    </source>
</evidence>
<protein>
    <recommendedName>
        <fullName evidence="3">STAS/SEC14 domain-containing protein</fullName>
    </recommendedName>
</protein>
<gene>
    <name evidence="1" type="ORF">Q664_34445</name>
</gene>
<dbReference type="AlphaFoldDB" id="A0A084SLZ5"/>
<dbReference type="RefSeq" id="WP_152622486.1">
    <property type="nucleotide sequence ID" value="NZ_JPMI01000240.1"/>
</dbReference>
<name>A0A084SLZ5_9BACT</name>
<accession>A0A084SLZ5</accession>
<sequence length="154" mass="17504">MSGSRCFASLDDSHWPLLITRIVGEGSNQEFDDYLVRSTRSMERGQTHVLVVDLSDAVGMSPEQRRRLEQWSRDHDEVMRRTVVGAAYITSTAVVRLALSVLLYVRRPSYPYIIVTREEHALEWAIKRLEDVGLHASAGRIRRDLGLLSQPRAG</sequence>
<reference evidence="1 2" key="1">
    <citation type="submission" date="2014-07" db="EMBL/GenBank/DDBJ databases">
        <title>Draft Genome Sequence of Gephyronic Acid Producer, Cystobacter violaceus Strain Cb vi76.</title>
        <authorList>
            <person name="Stevens D.C."/>
            <person name="Young J."/>
            <person name="Carmichael R."/>
            <person name="Tan J."/>
            <person name="Taylor R.E."/>
        </authorList>
    </citation>
    <scope>NUCLEOTIDE SEQUENCE [LARGE SCALE GENOMIC DNA]</scope>
    <source>
        <strain evidence="1 2">Cb vi76</strain>
    </source>
</reference>
<evidence type="ECO:0000313" key="1">
    <source>
        <dbReference type="EMBL" id="KFA89480.1"/>
    </source>
</evidence>
<evidence type="ECO:0008006" key="3">
    <source>
        <dbReference type="Google" id="ProtNLM"/>
    </source>
</evidence>
<comment type="caution">
    <text evidence="1">The sequence shown here is derived from an EMBL/GenBank/DDBJ whole genome shotgun (WGS) entry which is preliminary data.</text>
</comment>
<proteinExistence type="predicted"/>
<dbReference type="Proteomes" id="UP000028547">
    <property type="component" value="Unassembled WGS sequence"/>
</dbReference>